<proteinExistence type="predicted"/>
<accession>A0A6P2BX82</accession>
<comment type="caution">
    <text evidence="2">The sequence shown here is derived from an EMBL/GenBank/DDBJ whole genome shotgun (WGS) entry which is preliminary data.</text>
</comment>
<keyword evidence="2" id="KW-0808">Transferase</keyword>
<dbReference type="InterPro" id="IPR029044">
    <property type="entry name" value="Nucleotide-diphossugar_trans"/>
</dbReference>
<dbReference type="GO" id="GO:0006487">
    <property type="term" value="P:protein N-linked glycosylation"/>
    <property type="evidence" value="ECO:0007669"/>
    <property type="project" value="TreeGrafter"/>
</dbReference>
<gene>
    <name evidence="2" type="ORF">EAS64_20590</name>
</gene>
<reference evidence="2 3" key="1">
    <citation type="submission" date="2018-11" db="EMBL/GenBank/DDBJ databases">
        <title>Trebonia kvetii gen.nov., sp.nov., a novel acidophilic actinobacterium, and proposal of the new actinobacterial family Treboniaceae fam. nov.</title>
        <authorList>
            <person name="Rapoport D."/>
            <person name="Sagova-Mareckova M."/>
            <person name="Sedlacek I."/>
            <person name="Provaznik J."/>
            <person name="Kralova S."/>
            <person name="Pavlinic D."/>
            <person name="Benes V."/>
            <person name="Kopecky J."/>
        </authorList>
    </citation>
    <scope>NUCLEOTIDE SEQUENCE [LARGE SCALE GENOMIC DNA]</scope>
    <source>
        <strain evidence="2 3">15Tr583</strain>
    </source>
</reference>
<name>A0A6P2BX82_9ACTN</name>
<dbReference type="PANTHER" id="PTHR10859:SF91">
    <property type="entry name" value="DOLICHYL-PHOSPHATE BETA-GLUCOSYLTRANSFERASE"/>
    <property type="match status" value="1"/>
</dbReference>
<feature type="domain" description="Glycosyltransferase 2-like" evidence="1">
    <location>
        <begin position="76"/>
        <end position="205"/>
    </location>
</feature>
<protein>
    <submittedName>
        <fullName evidence="2">Glycosyltransferase</fullName>
    </submittedName>
</protein>
<organism evidence="2 3">
    <name type="scientific">Trebonia kvetii</name>
    <dbReference type="NCBI Taxonomy" id="2480626"/>
    <lineage>
        <taxon>Bacteria</taxon>
        <taxon>Bacillati</taxon>
        <taxon>Actinomycetota</taxon>
        <taxon>Actinomycetes</taxon>
        <taxon>Streptosporangiales</taxon>
        <taxon>Treboniaceae</taxon>
        <taxon>Trebonia</taxon>
    </lineage>
</organism>
<evidence type="ECO:0000259" key="1">
    <source>
        <dbReference type="Pfam" id="PF00535"/>
    </source>
</evidence>
<dbReference type="EMBL" id="RPFW01000004">
    <property type="protein sequence ID" value="TVZ02881.1"/>
    <property type="molecule type" value="Genomic_DNA"/>
</dbReference>
<dbReference type="Pfam" id="PF00535">
    <property type="entry name" value="Glycos_transf_2"/>
    <property type="match status" value="1"/>
</dbReference>
<keyword evidence="3" id="KW-1185">Reference proteome</keyword>
<dbReference type="Proteomes" id="UP000460272">
    <property type="component" value="Unassembled WGS sequence"/>
</dbReference>
<dbReference type="PANTHER" id="PTHR10859">
    <property type="entry name" value="GLYCOSYL TRANSFERASE"/>
    <property type="match status" value="1"/>
</dbReference>
<dbReference type="AlphaFoldDB" id="A0A6P2BX82"/>
<evidence type="ECO:0000313" key="3">
    <source>
        <dbReference type="Proteomes" id="UP000460272"/>
    </source>
</evidence>
<dbReference type="GO" id="GO:0016740">
    <property type="term" value="F:transferase activity"/>
    <property type="evidence" value="ECO:0007669"/>
    <property type="project" value="UniProtKB-KW"/>
</dbReference>
<dbReference type="InterPro" id="IPR001173">
    <property type="entry name" value="Glyco_trans_2-like"/>
</dbReference>
<dbReference type="Gene3D" id="3.90.550.10">
    <property type="entry name" value="Spore Coat Polysaccharide Biosynthesis Protein SpsA, Chain A"/>
    <property type="match status" value="1"/>
</dbReference>
<dbReference type="SUPFAM" id="SSF53448">
    <property type="entry name" value="Nucleotide-diphospho-sugar transferases"/>
    <property type="match status" value="1"/>
</dbReference>
<sequence>MRRGLFTVPREQRGPSVNAYRIRPRQETGFARARPAGQGHAVAKRARQSRVLAVTTSGSQPEIPEALRRPSCHLEVLIPSLNEAGRLPQTLTRAIEYLEAQTYSSSLVVVDNGSIDQTVDLVSKARSHHVPVSVIGCTQRGKGAAVRRGIHTSRARFVGYMDADLATPIETLDIVVPLLETGSQAVVGSRRVDGAILAERQPFLRAASGAAFRMLANLILREIADTQCGFKFFAGDLVRTVAPQLSIDGFAFDIELLWAVAQRGVRIIEVPVKWSDREGSTLRMRSDGWRAVVDLFRLARPTFS</sequence>
<evidence type="ECO:0000313" key="2">
    <source>
        <dbReference type="EMBL" id="TVZ02881.1"/>
    </source>
</evidence>
<dbReference type="OrthoDB" id="2369748at2"/>